<feature type="compositionally biased region" description="Polar residues" evidence="1">
    <location>
        <begin position="41"/>
        <end position="51"/>
    </location>
</feature>
<keyword evidence="3" id="KW-1185">Reference proteome</keyword>
<dbReference type="RefSeq" id="WP_345580688.1">
    <property type="nucleotide sequence ID" value="NZ_BAABLV010000020.1"/>
</dbReference>
<proteinExistence type="predicted"/>
<reference evidence="3" key="1">
    <citation type="journal article" date="2019" name="Int. J. Syst. Evol. Microbiol.">
        <title>The Global Catalogue of Microorganisms (GCM) 10K type strain sequencing project: providing services to taxonomists for standard genome sequencing and annotation.</title>
        <authorList>
            <consortium name="The Broad Institute Genomics Platform"/>
            <consortium name="The Broad Institute Genome Sequencing Center for Infectious Disease"/>
            <person name="Wu L."/>
            <person name="Ma J."/>
        </authorList>
    </citation>
    <scope>NUCLEOTIDE SEQUENCE [LARGE SCALE GENOMIC DNA]</scope>
    <source>
        <strain evidence="3">JCM 19125</strain>
    </source>
</reference>
<feature type="region of interest" description="Disordered" evidence="1">
    <location>
        <begin position="41"/>
        <end position="61"/>
    </location>
</feature>
<evidence type="ECO:0000313" key="2">
    <source>
        <dbReference type="EMBL" id="GAA4896533.1"/>
    </source>
</evidence>
<feature type="compositionally biased region" description="Pro residues" evidence="1">
    <location>
        <begin position="52"/>
        <end position="61"/>
    </location>
</feature>
<name>A0ABP9FAE7_9ACTN</name>
<sequence>MFWLNGDLTARTMADVRLAVVLLLLGRAVVLVNAATSTCSLGDATAETSPPNNRPPQECPC</sequence>
<protein>
    <submittedName>
        <fullName evidence="2">Uncharacterized protein</fullName>
    </submittedName>
</protein>
<dbReference type="EMBL" id="BAABLV010000020">
    <property type="protein sequence ID" value="GAA4896533.1"/>
    <property type="molecule type" value="Genomic_DNA"/>
</dbReference>
<evidence type="ECO:0000313" key="3">
    <source>
        <dbReference type="Proteomes" id="UP001501521"/>
    </source>
</evidence>
<comment type="caution">
    <text evidence="2">The sequence shown here is derived from an EMBL/GenBank/DDBJ whole genome shotgun (WGS) entry which is preliminary data.</text>
</comment>
<dbReference type="Proteomes" id="UP001501521">
    <property type="component" value="Unassembled WGS sequence"/>
</dbReference>
<evidence type="ECO:0000256" key="1">
    <source>
        <dbReference type="SAM" id="MobiDB-lite"/>
    </source>
</evidence>
<organism evidence="2 3">
    <name type="scientific">Tessaracoccus lubricantis</name>
    <dbReference type="NCBI Taxonomy" id="545543"/>
    <lineage>
        <taxon>Bacteria</taxon>
        <taxon>Bacillati</taxon>
        <taxon>Actinomycetota</taxon>
        <taxon>Actinomycetes</taxon>
        <taxon>Propionibacteriales</taxon>
        <taxon>Propionibacteriaceae</taxon>
        <taxon>Tessaracoccus</taxon>
    </lineage>
</organism>
<gene>
    <name evidence="2" type="ORF">GCM10025789_12860</name>
</gene>
<accession>A0ABP9FAE7</accession>